<evidence type="ECO:0000256" key="3">
    <source>
        <dbReference type="ARBA" id="ARBA00022801"/>
    </source>
</evidence>
<dbReference type="GO" id="GO:0008234">
    <property type="term" value="F:cysteine-type peptidase activity"/>
    <property type="evidence" value="ECO:0007669"/>
    <property type="project" value="UniProtKB-KW"/>
</dbReference>
<evidence type="ECO:0000313" key="7">
    <source>
        <dbReference type="EMBL" id="GBG96393.1"/>
    </source>
</evidence>
<dbReference type="InterPro" id="IPR007422">
    <property type="entry name" value="Peptidase_Prp"/>
</dbReference>
<keyword evidence="3" id="KW-0378">Hydrolase</keyword>
<evidence type="ECO:0000256" key="1">
    <source>
        <dbReference type="ARBA" id="ARBA00022517"/>
    </source>
</evidence>
<keyword evidence="8" id="KW-1185">Reference proteome</keyword>
<dbReference type="CDD" id="cd16332">
    <property type="entry name" value="Prp-like"/>
    <property type="match status" value="1"/>
</dbReference>
<name>A0A2R5HE92_9LACT</name>
<evidence type="ECO:0000256" key="5">
    <source>
        <dbReference type="ARBA" id="ARBA00044503"/>
    </source>
</evidence>
<proteinExistence type="inferred from homology"/>
<evidence type="ECO:0000313" key="8">
    <source>
        <dbReference type="Proteomes" id="UP000245021"/>
    </source>
</evidence>
<comment type="caution">
    <text evidence="7">The sequence shown here is derived from an EMBL/GenBank/DDBJ whole genome shotgun (WGS) entry which is preliminary data.</text>
</comment>
<dbReference type="OrthoDB" id="48998at2"/>
<dbReference type="Proteomes" id="UP000245021">
    <property type="component" value="Unassembled WGS sequence"/>
</dbReference>
<protein>
    <recommendedName>
        <fullName evidence="6">Ribosomal processing cysteine protease Prp</fullName>
    </recommendedName>
</protein>
<keyword evidence="1" id="KW-0690">Ribosome biogenesis</keyword>
<dbReference type="InterPro" id="IPR036764">
    <property type="entry name" value="Peptidase_Prp_sf"/>
</dbReference>
<evidence type="ECO:0000256" key="2">
    <source>
        <dbReference type="ARBA" id="ARBA00022670"/>
    </source>
</evidence>
<dbReference type="PANTHER" id="PTHR39178">
    <property type="entry name" value="HYPOTHETICAL RIBOSOME-ASSOCIATED PROTEIN"/>
    <property type="match status" value="1"/>
</dbReference>
<dbReference type="EMBL" id="BFFO01000002">
    <property type="protein sequence ID" value="GBG96393.1"/>
    <property type="molecule type" value="Genomic_DNA"/>
</dbReference>
<comment type="similarity">
    <text evidence="5">Belongs to the Prp family.</text>
</comment>
<accession>A0A2R5HE92</accession>
<keyword evidence="4" id="KW-0788">Thiol protease</keyword>
<dbReference type="AlphaFoldDB" id="A0A2R5HE92"/>
<evidence type="ECO:0000256" key="6">
    <source>
        <dbReference type="ARBA" id="ARBA00044538"/>
    </source>
</evidence>
<dbReference type="RefSeq" id="WP_109245364.1">
    <property type="nucleotide sequence ID" value="NZ_BFFO01000002.1"/>
</dbReference>
<dbReference type="Gene3D" id="3.30.70.1490">
    <property type="entry name" value="Cysteine protease Prp"/>
    <property type="match status" value="1"/>
</dbReference>
<dbReference type="GO" id="GO:0006508">
    <property type="term" value="P:proteolysis"/>
    <property type="evidence" value="ECO:0007669"/>
    <property type="project" value="UniProtKB-KW"/>
</dbReference>
<dbReference type="SUPFAM" id="SSF118010">
    <property type="entry name" value="TM1457-like"/>
    <property type="match status" value="1"/>
</dbReference>
<evidence type="ECO:0000256" key="4">
    <source>
        <dbReference type="ARBA" id="ARBA00022807"/>
    </source>
</evidence>
<organism evidence="7 8">
    <name type="scientific">Lactococcus termiticola</name>
    <dbReference type="NCBI Taxonomy" id="2169526"/>
    <lineage>
        <taxon>Bacteria</taxon>
        <taxon>Bacillati</taxon>
        <taxon>Bacillota</taxon>
        <taxon>Bacilli</taxon>
        <taxon>Lactobacillales</taxon>
        <taxon>Streptococcaceae</taxon>
        <taxon>Lactococcus</taxon>
    </lineage>
</organism>
<reference evidence="7 8" key="1">
    <citation type="journal article" date="2018" name="Genome Announc.">
        <title>Draft Genome Sequence of Lactococcus sp. Strain NtB2 (JCM 32569), Isolated from the Gut of the Higher Termite Nasutitermes takasagoensis.</title>
        <authorList>
            <person name="Noda S."/>
            <person name="Aihara C."/>
            <person name="Yuki M."/>
            <person name="Ohkuma M."/>
        </authorList>
    </citation>
    <scope>NUCLEOTIDE SEQUENCE [LARGE SCALE GENOMIC DNA]</scope>
    <source>
        <strain evidence="7 8">NtB2</strain>
    </source>
</reference>
<dbReference type="PANTHER" id="PTHR39178:SF1">
    <property type="entry name" value="RIBOSOMAL-PROCESSING CYSTEINE PROTEASE PRP"/>
    <property type="match status" value="1"/>
</dbReference>
<dbReference type="Pfam" id="PF04327">
    <property type="entry name" value="Peptidase_Prp"/>
    <property type="match status" value="1"/>
</dbReference>
<dbReference type="GO" id="GO:0042254">
    <property type="term" value="P:ribosome biogenesis"/>
    <property type="evidence" value="ECO:0007669"/>
    <property type="project" value="UniProtKB-KW"/>
</dbReference>
<sequence>MAVEAVIRKNRGRYASYEISGHAGSNEGKTEFDIACADVSVLSITTANNIYKIAGVKPITKMEDGYLYVEVPISMPAKQAEVVQLLFEAFKNALEDVVGEFPQYVHLTLEN</sequence>
<keyword evidence="2" id="KW-0645">Protease</keyword>
<gene>
    <name evidence="7" type="ORF">NtB2_00504</name>
</gene>